<dbReference type="OrthoDB" id="354304at2759"/>
<feature type="active site" description="Tele-phosphohistidine intermediate" evidence="2">
    <location>
        <position position="9"/>
    </location>
</feature>
<evidence type="ECO:0000256" key="1">
    <source>
        <dbReference type="ARBA" id="ARBA00022801"/>
    </source>
</evidence>
<dbReference type="Gene3D" id="3.40.50.1240">
    <property type="entry name" value="Phosphoglycerate mutase-like"/>
    <property type="match status" value="1"/>
</dbReference>
<dbReference type="InterPro" id="IPR013078">
    <property type="entry name" value="His_Pase_superF_clade-1"/>
</dbReference>
<organism evidence="4 5">
    <name type="scientific">Collybia nuda</name>
    <dbReference type="NCBI Taxonomy" id="64659"/>
    <lineage>
        <taxon>Eukaryota</taxon>
        <taxon>Fungi</taxon>
        <taxon>Dikarya</taxon>
        <taxon>Basidiomycota</taxon>
        <taxon>Agaricomycotina</taxon>
        <taxon>Agaricomycetes</taxon>
        <taxon>Agaricomycetidae</taxon>
        <taxon>Agaricales</taxon>
        <taxon>Tricholomatineae</taxon>
        <taxon>Clitocybaceae</taxon>
        <taxon>Collybia</taxon>
    </lineage>
</organism>
<proteinExistence type="predicted"/>
<evidence type="ECO:0000313" key="4">
    <source>
        <dbReference type="EMBL" id="KAF9467775.1"/>
    </source>
</evidence>
<comment type="caution">
    <text evidence="4">The sequence shown here is derived from an EMBL/GenBank/DDBJ whole genome shotgun (WGS) entry which is preliminary data.</text>
</comment>
<dbReference type="Pfam" id="PF00300">
    <property type="entry name" value="His_Phos_1"/>
    <property type="match status" value="1"/>
</dbReference>
<sequence length="298" mass="33063">MITITFVRHGQSEDNIKGLWAGMRDAPLSELGRRQAQALGTAFADIKFDHVYVSPLLRAHATGQAIHSKQAHNPPFTVNANLREQYFGLAEGHPVVPCAPANVPMEELFSNNVFPRLTSRHESFPGGESREDVARRAEKAVRECIVPHIQEDRAHIVIASHGLCISELIPAVIRLDPDAPQGVSYIGHLNTAWTRLTISLKHDYNGPIDPTQPPPLVVHVLDVNNSKHLASIGKEQKADQNKKQSEVLACLDGSSNIEVEPATAVKATTKPWWIKLDPQIWCLIVLVPVFYLFSWTVR</sequence>
<evidence type="ECO:0000313" key="5">
    <source>
        <dbReference type="Proteomes" id="UP000807353"/>
    </source>
</evidence>
<protein>
    <submittedName>
        <fullName evidence="4">Phosphoglycerate mutase</fullName>
    </submittedName>
</protein>
<dbReference type="GO" id="GO:0043456">
    <property type="term" value="P:regulation of pentose-phosphate shunt"/>
    <property type="evidence" value="ECO:0007669"/>
    <property type="project" value="TreeGrafter"/>
</dbReference>
<feature type="binding site" evidence="3">
    <location>
        <begin position="8"/>
        <end position="15"/>
    </location>
    <ligand>
        <name>substrate</name>
    </ligand>
</feature>
<feature type="binding site" evidence="3">
    <location>
        <position position="58"/>
    </location>
    <ligand>
        <name>substrate</name>
    </ligand>
</feature>
<keyword evidence="5" id="KW-1185">Reference proteome</keyword>
<dbReference type="SUPFAM" id="SSF53254">
    <property type="entry name" value="Phosphoglycerate mutase-like"/>
    <property type="match status" value="1"/>
</dbReference>
<evidence type="ECO:0000256" key="3">
    <source>
        <dbReference type="PIRSR" id="PIRSR613078-2"/>
    </source>
</evidence>
<dbReference type="InterPro" id="IPR051695">
    <property type="entry name" value="Phosphoglycerate_Mutase"/>
</dbReference>
<dbReference type="AlphaFoldDB" id="A0A9P5YFL4"/>
<dbReference type="CDD" id="cd07067">
    <property type="entry name" value="HP_PGM_like"/>
    <property type="match status" value="1"/>
</dbReference>
<dbReference type="GO" id="GO:0004331">
    <property type="term" value="F:fructose-2,6-bisphosphate 2-phosphatase activity"/>
    <property type="evidence" value="ECO:0007669"/>
    <property type="project" value="TreeGrafter"/>
</dbReference>
<dbReference type="PANTHER" id="PTHR46517:SF1">
    <property type="entry name" value="FRUCTOSE-2,6-BISPHOSPHATASE TIGAR"/>
    <property type="match status" value="1"/>
</dbReference>
<dbReference type="GO" id="GO:0005829">
    <property type="term" value="C:cytosol"/>
    <property type="evidence" value="ECO:0007669"/>
    <property type="project" value="TreeGrafter"/>
</dbReference>
<feature type="active site" description="Proton donor/acceptor" evidence="2">
    <location>
        <position position="84"/>
    </location>
</feature>
<dbReference type="InterPro" id="IPR029033">
    <property type="entry name" value="His_PPase_superfam"/>
</dbReference>
<dbReference type="SMART" id="SM00855">
    <property type="entry name" value="PGAM"/>
    <property type="match status" value="1"/>
</dbReference>
<name>A0A9P5YFL4_9AGAR</name>
<dbReference type="EMBL" id="MU150235">
    <property type="protein sequence ID" value="KAF9467775.1"/>
    <property type="molecule type" value="Genomic_DNA"/>
</dbReference>
<reference evidence="4" key="1">
    <citation type="submission" date="2020-11" db="EMBL/GenBank/DDBJ databases">
        <authorList>
            <consortium name="DOE Joint Genome Institute"/>
            <person name="Ahrendt S."/>
            <person name="Riley R."/>
            <person name="Andreopoulos W."/>
            <person name="Labutti K."/>
            <person name="Pangilinan J."/>
            <person name="Ruiz-Duenas F.J."/>
            <person name="Barrasa J.M."/>
            <person name="Sanchez-Garcia M."/>
            <person name="Camarero S."/>
            <person name="Miyauchi S."/>
            <person name="Serrano A."/>
            <person name="Linde D."/>
            <person name="Babiker R."/>
            <person name="Drula E."/>
            <person name="Ayuso-Fernandez I."/>
            <person name="Pacheco R."/>
            <person name="Padilla G."/>
            <person name="Ferreira P."/>
            <person name="Barriuso J."/>
            <person name="Kellner H."/>
            <person name="Castanera R."/>
            <person name="Alfaro M."/>
            <person name="Ramirez L."/>
            <person name="Pisabarro A.G."/>
            <person name="Kuo A."/>
            <person name="Tritt A."/>
            <person name="Lipzen A."/>
            <person name="He G."/>
            <person name="Yan M."/>
            <person name="Ng V."/>
            <person name="Cullen D."/>
            <person name="Martin F."/>
            <person name="Rosso M.-N."/>
            <person name="Henrissat B."/>
            <person name="Hibbett D."/>
            <person name="Martinez A.T."/>
            <person name="Grigoriev I.V."/>
        </authorList>
    </citation>
    <scope>NUCLEOTIDE SEQUENCE</scope>
    <source>
        <strain evidence="4">CBS 247.69</strain>
    </source>
</reference>
<keyword evidence="1" id="KW-0378">Hydrolase</keyword>
<dbReference type="Proteomes" id="UP000807353">
    <property type="component" value="Unassembled WGS sequence"/>
</dbReference>
<dbReference type="PANTHER" id="PTHR46517">
    <property type="entry name" value="FRUCTOSE-2,6-BISPHOSPHATASE TIGAR"/>
    <property type="match status" value="1"/>
</dbReference>
<gene>
    <name evidence="4" type="ORF">BDZ94DRAFT_902990</name>
</gene>
<dbReference type="GO" id="GO:0045820">
    <property type="term" value="P:negative regulation of glycolytic process"/>
    <property type="evidence" value="ECO:0007669"/>
    <property type="project" value="TreeGrafter"/>
</dbReference>
<evidence type="ECO:0000256" key="2">
    <source>
        <dbReference type="PIRSR" id="PIRSR613078-1"/>
    </source>
</evidence>
<accession>A0A9P5YFL4</accession>